<protein>
    <submittedName>
        <fullName evidence="2">Alpha/beta hydrolase</fullName>
    </submittedName>
</protein>
<dbReference type="SUPFAM" id="SSF53474">
    <property type="entry name" value="alpha/beta-Hydrolases"/>
    <property type="match status" value="1"/>
</dbReference>
<dbReference type="PATRIC" id="fig|1705565.3.peg.3592"/>
<evidence type="ECO:0000313" key="2">
    <source>
        <dbReference type="EMBL" id="KOR89158.1"/>
    </source>
</evidence>
<feature type="domain" description="AB hydrolase-1" evidence="1">
    <location>
        <begin position="21"/>
        <end position="244"/>
    </location>
</feature>
<dbReference type="PANTHER" id="PTHR43798:SF33">
    <property type="entry name" value="HYDROLASE, PUTATIVE (AFU_ORTHOLOGUE AFUA_2G14860)-RELATED"/>
    <property type="match status" value="1"/>
</dbReference>
<dbReference type="InterPro" id="IPR050266">
    <property type="entry name" value="AB_hydrolase_sf"/>
</dbReference>
<proteinExistence type="predicted"/>
<dbReference type="EMBL" id="LIUT01000001">
    <property type="protein sequence ID" value="KOR89158.1"/>
    <property type="molecule type" value="Genomic_DNA"/>
</dbReference>
<dbReference type="PANTHER" id="PTHR43798">
    <property type="entry name" value="MONOACYLGLYCEROL LIPASE"/>
    <property type="match status" value="1"/>
</dbReference>
<gene>
    <name evidence="2" type="ORF">AM231_08265</name>
</gene>
<dbReference type="GO" id="GO:0016020">
    <property type="term" value="C:membrane"/>
    <property type="evidence" value="ECO:0007669"/>
    <property type="project" value="TreeGrafter"/>
</dbReference>
<organism evidence="2 3">
    <name type="scientific">Paenibacillus solani</name>
    <dbReference type="NCBI Taxonomy" id="1705565"/>
    <lineage>
        <taxon>Bacteria</taxon>
        <taxon>Bacillati</taxon>
        <taxon>Bacillota</taxon>
        <taxon>Bacilli</taxon>
        <taxon>Bacillales</taxon>
        <taxon>Paenibacillaceae</taxon>
        <taxon>Paenibacillus</taxon>
    </lineage>
</organism>
<evidence type="ECO:0000259" key="1">
    <source>
        <dbReference type="Pfam" id="PF12697"/>
    </source>
</evidence>
<reference evidence="3" key="1">
    <citation type="submission" date="2015-08" db="EMBL/GenBank/DDBJ databases">
        <title>Genome sequencing project for genomic taxonomy and phylogenomics of Bacillus-like bacteria.</title>
        <authorList>
            <person name="Liu B."/>
            <person name="Wang J."/>
            <person name="Zhu Y."/>
            <person name="Liu G."/>
            <person name="Chen Q."/>
            <person name="Chen Z."/>
            <person name="Lan J."/>
            <person name="Che J."/>
            <person name="Ge C."/>
            <person name="Shi H."/>
            <person name="Pan Z."/>
            <person name="Liu X."/>
        </authorList>
    </citation>
    <scope>NUCLEOTIDE SEQUENCE [LARGE SCALE GENOMIC DNA]</scope>
    <source>
        <strain evidence="3">FJAT-22460</strain>
    </source>
</reference>
<dbReference type="Pfam" id="PF12697">
    <property type="entry name" value="Abhydrolase_6"/>
    <property type="match status" value="1"/>
</dbReference>
<keyword evidence="2" id="KW-0378">Hydrolase</keyword>
<accession>A0A0M1P3U9</accession>
<dbReference type="GO" id="GO:0016787">
    <property type="term" value="F:hydrolase activity"/>
    <property type="evidence" value="ECO:0007669"/>
    <property type="project" value="UniProtKB-KW"/>
</dbReference>
<dbReference type="Proteomes" id="UP000036932">
    <property type="component" value="Unassembled WGS sequence"/>
</dbReference>
<name>A0A0M1P3U9_9BACL</name>
<dbReference type="OrthoDB" id="9776853at2"/>
<evidence type="ECO:0000313" key="3">
    <source>
        <dbReference type="Proteomes" id="UP000036932"/>
    </source>
</evidence>
<keyword evidence="3" id="KW-1185">Reference proteome</keyword>
<dbReference type="RefSeq" id="WP_054402205.1">
    <property type="nucleotide sequence ID" value="NZ_LIUT01000001.1"/>
</dbReference>
<dbReference type="Gene3D" id="3.40.50.1820">
    <property type="entry name" value="alpha/beta hydrolase"/>
    <property type="match status" value="1"/>
</dbReference>
<comment type="caution">
    <text evidence="2">The sequence shown here is derived from an EMBL/GenBank/DDBJ whole genome shotgun (WGS) entry which is preliminary data.</text>
</comment>
<dbReference type="InterPro" id="IPR000073">
    <property type="entry name" value="AB_hydrolase_1"/>
</dbReference>
<dbReference type="InterPro" id="IPR029058">
    <property type="entry name" value="AB_hydrolase_fold"/>
</dbReference>
<dbReference type="AlphaFoldDB" id="A0A0M1P3U9"/>
<sequence>MIKLNNLYIKETGNNEAERLIVFLHGGGVSGWMWNHQISYFKDDYCLIPDLPGHGRSPGTPPFSISRTAEVINEMISAKADGREIVVFGFSLGAQILVEMITQQPRLINYAIINSALLRPMPSAYRWIEPSVRMTYPLIRYRWFSGLQAKTLYVDETHFEQYYAESLQMSREMLVSVLQENMSYAVSPAIQETTTKLLITVGEKERGSLKKSAEDLEKLCVHADRIVFPGIGHGIPLADPGLFNRVVDHWLVTGTVPEDITQG</sequence>